<dbReference type="EMBL" id="OOIL02000560">
    <property type="protein sequence ID" value="VFQ67029.1"/>
    <property type="molecule type" value="Genomic_DNA"/>
</dbReference>
<reference evidence="1 2" key="1">
    <citation type="submission" date="2018-04" db="EMBL/GenBank/DDBJ databases">
        <authorList>
            <person name="Vogel A."/>
        </authorList>
    </citation>
    <scope>NUCLEOTIDE SEQUENCE [LARGE SCALE GENOMIC DNA]</scope>
</reference>
<name>A0A484KUZ5_9ASTE</name>
<accession>A0A484KUZ5</accession>
<keyword evidence="2" id="KW-1185">Reference proteome</keyword>
<evidence type="ECO:0000313" key="2">
    <source>
        <dbReference type="Proteomes" id="UP000595140"/>
    </source>
</evidence>
<proteinExistence type="predicted"/>
<dbReference type="AlphaFoldDB" id="A0A484KUZ5"/>
<organism evidence="1 2">
    <name type="scientific">Cuscuta campestris</name>
    <dbReference type="NCBI Taxonomy" id="132261"/>
    <lineage>
        <taxon>Eukaryota</taxon>
        <taxon>Viridiplantae</taxon>
        <taxon>Streptophyta</taxon>
        <taxon>Embryophyta</taxon>
        <taxon>Tracheophyta</taxon>
        <taxon>Spermatophyta</taxon>
        <taxon>Magnoliopsida</taxon>
        <taxon>eudicotyledons</taxon>
        <taxon>Gunneridae</taxon>
        <taxon>Pentapetalae</taxon>
        <taxon>asterids</taxon>
        <taxon>lamiids</taxon>
        <taxon>Solanales</taxon>
        <taxon>Convolvulaceae</taxon>
        <taxon>Cuscuteae</taxon>
        <taxon>Cuscuta</taxon>
        <taxon>Cuscuta subgen. Grammica</taxon>
        <taxon>Cuscuta sect. Cleistogrammica</taxon>
    </lineage>
</organism>
<evidence type="ECO:0000313" key="1">
    <source>
        <dbReference type="EMBL" id="VFQ67029.1"/>
    </source>
</evidence>
<sequence length="91" mass="10446">MAVTGESVRRRAAVAPGRGFGGSFKLQFLNLFIFFNNWEANYQAQENKEDHLAGLNLVEEQRMAIEVMMKSYEEVHDNKVVKKYHDNKVGP</sequence>
<dbReference type="Proteomes" id="UP000595140">
    <property type="component" value="Unassembled WGS sequence"/>
</dbReference>
<dbReference type="OrthoDB" id="1744584at2759"/>
<gene>
    <name evidence="1" type="ORF">CCAM_LOCUS8805</name>
</gene>
<protein>
    <submittedName>
        <fullName evidence="1">Uncharacterized protein</fullName>
    </submittedName>
</protein>